<accession>I0YIM9</accession>
<dbReference type="Proteomes" id="UP000007264">
    <property type="component" value="Unassembled WGS sequence"/>
</dbReference>
<dbReference type="GeneID" id="17036155"/>
<proteinExistence type="predicted"/>
<dbReference type="InterPro" id="IPR009057">
    <property type="entry name" value="Homeodomain-like_sf"/>
</dbReference>
<dbReference type="KEGG" id="csl:COCSUDRAFT_9602"/>
<dbReference type="eggNOG" id="KOG1279">
    <property type="taxonomic scope" value="Eukaryota"/>
</dbReference>
<feature type="domain" description="SWIRM" evidence="1">
    <location>
        <begin position="1"/>
        <end position="56"/>
    </location>
</feature>
<evidence type="ECO:0000313" key="3">
    <source>
        <dbReference type="Proteomes" id="UP000007264"/>
    </source>
</evidence>
<keyword evidence="3" id="KW-1185">Reference proteome</keyword>
<dbReference type="EMBL" id="AGSI01000025">
    <property type="protein sequence ID" value="EIE18248.1"/>
    <property type="molecule type" value="Genomic_DNA"/>
</dbReference>
<comment type="caution">
    <text evidence="2">The sequence shown here is derived from an EMBL/GenBank/DDBJ whole genome shotgun (WGS) entry which is preliminary data.</text>
</comment>
<dbReference type="Gene3D" id="1.10.10.10">
    <property type="entry name" value="Winged helix-like DNA-binding domain superfamily/Winged helix DNA-binding domain"/>
    <property type="match status" value="1"/>
</dbReference>
<gene>
    <name evidence="2" type="ORF">COCSUDRAFT_9602</name>
</gene>
<dbReference type="InterPro" id="IPR007526">
    <property type="entry name" value="SWIRM"/>
</dbReference>
<dbReference type="InterPro" id="IPR036388">
    <property type="entry name" value="WH-like_DNA-bd_sf"/>
</dbReference>
<feature type="non-terminal residue" evidence="2">
    <location>
        <position position="56"/>
    </location>
</feature>
<dbReference type="Pfam" id="PF04433">
    <property type="entry name" value="SWIRM"/>
    <property type="match status" value="1"/>
</dbReference>
<protein>
    <recommendedName>
        <fullName evidence="1">SWIRM domain-containing protein</fullName>
    </recommendedName>
</protein>
<evidence type="ECO:0000259" key="1">
    <source>
        <dbReference type="PROSITE" id="PS50934"/>
    </source>
</evidence>
<dbReference type="AlphaFoldDB" id="I0YIM9"/>
<dbReference type="STRING" id="574566.I0YIM9"/>
<dbReference type="PROSITE" id="PS50934">
    <property type="entry name" value="SWIRM"/>
    <property type="match status" value="1"/>
</dbReference>
<organism evidence="2 3">
    <name type="scientific">Coccomyxa subellipsoidea (strain C-169)</name>
    <name type="common">Green microalga</name>
    <dbReference type="NCBI Taxonomy" id="574566"/>
    <lineage>
        <taxon>Eukaryota</taxon>
        <taxon>Viridiplantae</taxon>
        <taxon>Chlorophyta</taxon>
        <taxon>core chlorophytes</taxon>
        <taxon>Trebouxiophyceae</taxon>
        <taxon>Trebouxiophyceae incertae sedis</taxon>
        <taxon>Coccomyxaceae</taxon>
        <taxon>Coccomyxa</taxon>
        <taxon>Coccomyxa subellipsoidea</taxon>
    </lineage>
</organism>
<reference evidence="2 3" key="1">
    <citation type="journal article" date="2012" name="Genome Biol.">
        <title>The genome of the polar eukaryotic microalga coccomyxa subellipsoidea reveals traits of cold adaptation.</title>
        <authorList>
            <person name="Blanc G."/>
            <person name="Agarkova I."/>
            <person name="Grimwood J."/>
            <person name="Kuo A."/>
            <person name="Brueggeman A."/>
            <person name="Dunigan D."/>
            <person name="Gurnon J."/>
            <person name="Ladunga I."/>
            <person name="Lindquist E."/>
            <person name="Lucas S."/>
            <person name="Pangilinan J."/>
            <person name="Proschold T."/>
            <person name="Salamov A."/>
            <person name="Schmutz J."/>
            <person name="Weeks D."/>
            <person name="Yamada T."/>
            <person name="Claverie J.M."/>
            <person name="Grigoriev I."/>
            <person name="Van Etten J."/>
            <person name="Lomsadze A."/>
            <person name="Borodovsky M."/>
        </authorList>
    </citation>
    <scope>NUCLEOTIDE SEQUENCE [LARGE SCALE GENOMIC DNA]</scope>
    <source>
        <strain evidence="2 3">C-169</strain>
    </source>
</reference>
<dbReference type="SUPFAM" id="SSF46689">
    <property type="entry name" value="Homeodomain-like"/>
    <property type="match status" value="1"/>
</dbReference>
<dbReference type="RefSeq" id="XP_005642792.1">
    <property type="nucleotide sequence ID" value="XM_005642735.1"/>
</dbReference>
<dbReference type="OrthoDB" id="118550at2759"/>
<sequence length="56" mass="6580">QAYKEARNFIINKYREDTGRRLSFLEVRAELTGDAGGLQRIYSFLDHWGLINYQAD</sequence>
<feature type="non-terminal residue" evidence="2">
    <location>
        <position position="1"/>
    </location>
</feature>
<evidence type="ECO:0000313" key="2">
    <source>
        <dbReference type="EMBL" id="EIE18248.1"/>
    </source>
</evidence>
<name>I0YIM9_COCSC</name>